<gene>
    <name evidence="1" type="ordered locus">Cyan7822_0653</name>
</gene>
<keyword evidence="2" id="KW-1185">Reference proteome</keyword>
<dbReference type="AlphaFoldDB" id="E0UAE8"/>
<evidence type="ECO:0000313" key="2">
    <source>
        <dbReference type="Proteomes" id="UP000008206"/>
    </source>
</evidence>
<organism evidence="1 2">
    <name type="scientific">Gloeothece verrucosa (strain PCC 7822)</name>
    <name type="common">Cyanothece sp. (strain PCC 7822)</name>
    <dbReference type="NCBI Taxonomy" id="497965"/>
    <lineage>
        <taxon>Bacteria</taxon>
        <taxon>Bacillati</taxon>
        <taxon>Cyanobacteriota</taxon>
        <taxon>Cyanophyceae</taxon>
        <taxon>Oscillatoriophycideae</taxon>
        <taxon>Chroococcales</taxon>
        <taxon>Aphanothecaceae</taxon>
        <taxon>Gloeothece</taxon>
        <taxon>Gloeothece verrucosa</taxon>
    </lineage>
</organism>
<dbReference type="EMBL" id="CP002198">
    <property type="protein sequence ID" value="ADN12689.1"/>
    <property type="molecule type" value="Genomic_DNA"/>
</dbReference>
<sequence>MNKQPTYSKSEDALVTVRSELLSSILEEEFAYSWNQDALSADLYVTELEDDFALCDCLDDEELTSGADQLFSNLHQCWSQADHSVVKLTLWERFGQVVPSHQLDKIMDYAQNIASLNLSPLEQLIQCVKPLLSHWSEDDLQIFARPLVYAMRGTTELRQAPWDELSEIDQVRLTMKIAQEAIVQFQKQNSSTLSESEG</sequence>
<dbReference type="eggNOG" id="ENOG50334MY">
    <property type="taxonomic scope" value="Bacteria"/>
</dbReference>
<protein>
    <submittedName>
        <fullName evidence="1">Uncharacterized protein</fullName>
    </submittedName>
</protein>
<accession>E0UAE8</accession>
<proteinExistence type="predicted"/>
<dbReference type="KEGG" id="cyj:Cyan7822_0653"/>
<dbReference type="STRING" id="497965.Cyan7822_0653"/>
<dbReference type="OrthoDB" id="422386at2"/>
<dbReference type="RefSeq" id="WP_013320799.1">
    <property type="nucleotide sequence ID" value="NC_014501.1"/>
</dbReference>
<dbReference type="HOGENOM" id="CLU_103642_0_0_3"/>
<name>E0UAE8_GLOV7</name>
<dbReference type="Proteomes" id="UP000008206">
    <property type="component" value="Chromosome"/>
</dbReference>
<reference evidence="2" key="1">
    <citation type="journal article" date="2011" name="MBio">
        <title>Novel metabolic attributes of the genus Cyanothece, comprising a group of unicellular nitrogen-fixing Cyanobacteria.</title>
        <authorList>
            <person name="Bandyopadhyay A."/>
            <person name="Elvitigala T."/>
            <person name="Welsh E."/>
            <person name="Stockel J."/>
            <person name="Liberton M."/>
            <person name="Min H."/>
            <person name="Sherman L.A."/>
            <person name="Pakrasi H.B."/>
        </authorList>
    </citation>
    <scope>NUCLEOTIDE SEQUENCE [LARGE SCALE GENOMIC DNA]</scope>
    <source>
        <strain evidence="2">PCC 7822</strain>
    </source>
</reference>
<evidence type="ECO:0000313" key="1">
    <source>
        <dbReference type="EMBL" id="ADN12689.1"/>
    </source>
</evidence>